<dbReference type="EMBL" id="AYSL01001941">
    <property type="protein sequence ID" value="KTF05190.1"/>
    <property type="molecule type" value="Genomic_DNA"/>
</dbReference>
<evidence type="ECO:0000313" key="1">
    <source>
        <dbReference type="EMBL" id="KTF05190.1"/>
    </source>
</evidence>
<reference evidence="1" key="1">
    <citation type="submission" date="2013-11" db="EMBL/GenBank/DDBJ databases">
        <title>Microbial diversity, functional groups and degradation webs in Northern and Southern Mediterranean and Red Sea marine crude oil polluted sites.</title>
        <authorList>
            <person name="Daffonchio D."/>
            <person name="Mapelli F."/>
            <person name="Ferrer M."/>
            <person name="Richter M."/>
            <person name="Cherif A."/>
            <person name="Malkawi H.I."/>
            <person name="Yakimov M.M."/>
            <person name="Abdel-Fattah Y.R."/>
            <person name="Blaghen M."/>
            <person name="Golyshin P.N."/>
            <person name="Kalogerakis N."/>
            <person name="Boon N."/>
            <person name="Magagnini M."/>
            <person name="Fava F."/>
        </authorList>
    </citation>
    <scope>NUCLEOTIDE SEQUENCE</scope>
</reference>
<organism evidence="1">
    <name type="scientific">marine sediment metagenome</name>
    <dbReference type="NCBI Taxonomy" id="412755"/>
    <lineage>
        <taxon>unclassified sequences</taxon>
        <taxon>metagenomes</taxon>
        <taxon>ecological metagenomes</taxon>
    </lineage>
</organism>
<proteinExistence type="predicted"/>
<protein>
    <submittedName>
        <fullName evidence="1">Uncharacterized protein</fullName>
    </submittedName>
</protein>
<gene>
    <name evidence="1" type="ORF">MGSAQ_003314</name>
</gene>
<accession>A0A1B6NP80</accession>
<name>A0A1B6NP80_9ZZZZ</name>
<sequence>MFDGLVVLNREHSTQYRWHKDAARGGRYGSLLLFVTVL</sequence>
<dbReference type="AlphaFoldDB" id="A0A1B6NP80"/>
<comment type="caution">
    <text evidence="1">The sequence shown here is derived from an EMBL/GenBank/DDBJ whole genome shotgun (WGS) entry which is preliminary data.</text>
</comment>